<dbReference type="InterPro" id="IPR014722">
    <property type="entry name" value="Rib_uL2_dom2"/>
</dbReference>
<keyword evidence="3" id="KW-0687">Ribonucleoprotein</keyword>
<dbReference type="Pfam" id="PF01929">
    <property type="entry name" value="Ribosomal_L14e"/>
    <property type="match status" value="1"/>
</dbReference>
<evidence type="ECO:0000256" key="5">
    <source>
        <dbReference type="ARBA" id="ARBA00035318"/>
    </source>
</evidence>
<dbReference type="CDD" id="cd23702">
    <property type="entry name" value="eL14"/>
    <property type="match status" value="1"/>
</dbReference>
<dbReference type="PANTHER" id="PTHR11127:SF2">
    <property type="entry name" value="LARGE RIBOSOMAL SUBUNIT PROTEIN EL14"/>
    <property type="match status" value="1"/>
</dbReference>
<keyword evidence="2" id="KW-0689">Ribosomal protein</keyword>
<dbReference type="GO" id="GO:0003735">
    <property type="term" value="F:structural constituent of ribosome"/>
    <property type="evidence" value="ECO:0007669"/>
    <property type="project" value="InterPro"/>
</dbReference>
<dbReference type="Gene3D" id="2.30.30.30">
    <property type="match status" value="1"/>
</dbReference>
<dbReference type="EMBL" id="VXIV02001963">
    <property type="protein sequence ID" value="KAF6028323.1"/>
    <property type="molecule type" value="Genomic_DNA"/>
</dbReference>
<dbReference type="GO" id="GO:0006412">
    <property type="term" value="P:translation"/>
    <property type="evidence" value="ECO:0007669"/>
    <property type="project" value="InterPro"/>
</dbReference>
<comment type="caution">
    <text evidence="8">The sequence shown here is derived from an EMBL/GenBank/DDBJ whole genome shotgun (WGS) entry which is preliminary data.</text>
</comment>
<evidence type="ECO:0000256" key="4">
    <source>
        <dbReference type="ARBA" id="ARBA00035215"/>
    </source>
</evidence>
<keyword evidence="9" id="KW-1185">Reference proteome</keyword>
<name>A0A7J7JR16_BUGNE</name>
<feature type="domain" description="Large ribosomal subunit protein eL14" evidence="7">
    <location>
        <begin position="47"/>
        <end position="90"/>
    </location>
</feature>
<evidence type="ECO:0000259" key="7">
    <source>
        <dbReference type="Pfam" id="PF01929"/>
    </source>
</evidence>
<evidence type="ECO:0000313" key="9">
    <source>
        <dbReference type="Proteomes" id="UP000593567"/>
    </source>
</evidence>
<evidence type="ECO:0000256" key="1">
    <source>
        <dbReference type="ARBA" id="ARBA00006592"/>
    </source>
</evidence>
<dbReference type="SUPFAM" id="SSF50104">
    <property type="entry name" value="Translation proteins SH3-like domain"/>
    <property type="match status" value="1"/>
</dbReference>
<dbReference type="GO" id="GO:0042273">
    <property type="term" value="P:ribosomal large subunit biogenesis"/>
    <property type="evidence" value="ECO:0007669"/>
    <property type="project" value="TreeGrafter"/>
</dbReference>
<dbReference type="GO" id="GO:0022625">
    <property type="term" value="C:cytosolic large ribosomal subunit"/>
    <property type="evidence" value="ECO:0007669"/>
    <property type="project" value="TreeGrafter"/>
</dbReference>
<dbReference type="InterPro" id="IPR002784">
    <property type="entry name" value="Ribosomal_eL14_dom"/>
</dbReference>
<dbReference type="InterPro" id="IPR008991">
    <property type="entry name" value="Translation_prot_SH3-like_sf"/>
</dbReference>
<dbReference type="Pfam" id="PF00467">
    <property type="entry name" value="KOW"/>
    <property type="match status" value="1"/>
</dbReference>
<sequence>MGYEKFVEIGRVAFVSAGPSKGKLAVIVDVLDQNRALVDGPCSGVARHVANFKALQLTKYVVKVGPGARTGTVTKAWTKADITSKFKLMKAKQARRGMQSQLYGKANKILKSKK</sequence>
<dbReference type="AlphaFoldDB" id="A0A7J7JR16"/>
<protein>
    <recommendedName>
        <fullName evidence="4">Large ribosomal subunit protein eL14</fullName>
    </recommendedName>
    <alternativeName>
        <fullName evidence="5">60S ribosomal protein L14</fullName>
    </alternativeName>
</protein>
<evidence type="ECO:0000313" key="8">
    <source>
        <dbReference type="EMBL" id="KAF6028323.1"/>
    </source>
</evidence>
<evidence type="ECO:0000259" key="6">
    <source>
        <dbReference type="Pfam" id="PF00467"/>
    </source>
</evidence>
<reference evidence="8" key="1">
    <citation type="submission" date="2020-06" db="EMBL/GenBank/DDBJ databases">
        <title>Draft genome of Bugula neritina, a colonial animal packing powerful symbionts and potential medicines.</title>
        <authorList>
            <person name="Rayko M."/>
        </authorList>
    </citation>
    <scope>NUCLEOTIDE SEQUENCE [LARGE SCALE GENOMIC DNA]</scope>
    <source>
        <strain evidence="8">Kwan_BN1</strain>
    </source>
</reference>
<accession>A0A7J7JR16</accession>
<evidence type="ECO:0000256" key="2">
    <source>
        <dbReference type="ARBA" id="ARBA00022980"/>
    </source>
</evidence>
<dbReference type="PANTHER" id="PTHR11127">
    <property type="entry name" value="60S RIBOSOMAL PROTEIN L14"/>
    <property type="match status" value="1"/>
</dbReference>
<gene>
    <name evidence="8" type="ORF">EB796_013374</name>
</gene>
<evidence type="ECO:0000256" key="3">
    <source>
        <dbReference type="ARBA" id="ARBA00023274"/>
    </source>
</evidence>
<dbReference type="InterPro" id="IPR005824">
    <property type="entry name" value="KOW"/>
</dbReference>
<feature type="domain" description="KOW" evidence="6">
    <location>
        <begin position="10"/>
        <end position="39"/>
    </location>
</feature>
<dbReference type="OrthoDB" id="1875589at2759"/>
<dbReference type="InterPro" id="IPR039660">
    <property type="entry name" value="Ribosomal_eL14"/>
</dbReference>
<organism evidence="8 9">
    <name type="scientific">Bugula neritina</name>
    <name type="common">Brown bryozoan</name>
    <name type="synonym">Sertularia neritina</name>
    <dbReference type="NCBI Taxonomy" id="10212"/>
    <lineage>
        <taxon>Eukaryota</taxon>
        <taxon>Metazoa</taxon>
        <taxon>Spiralia</taxon>
        <taxon>Lophotrochozoa</taxon>
        <taxon>Bryozoa</taxon>
        <taxon>Gymnolaemata</taxon>
        <taxon>Cheilostomatida</taxon>
        <taxon>Flustrina</taxon>
        <taxon>Buguloidea</taxon>
        <taxon>Bugulidae</taxon>
        <taxon>Bugula</taxon>
    </lineage>
</organism>
<proteinExistence type="inferred from homology"/>
<dbReference type="Proteomes" id="UP000593567">
    <property type="component" value="Unassembled WGS sequence"/>
</dbReference>
<dbReference type="GO" id="GO:0003723">
    <property type="term" value="F:RNA binding"/>
    <property type="evidence" value="ECO:0007669"/>
    <property type="project" value="InterPro"/>
</dbReference>
<comment type="similarity">
    <text evidence="1">Belongs to the eukaryotic ribosomal protein eL14 family.</text>
</comment>